<comment type="caution">
    <text evidence="3">The sequence shown here is derived from an EMBL/GenBank/DDBJ whole genome shotgun (WGS) entry which is preliminary data.</text>
</comment>
<gene>
    <name evidence="3" type="ORF">RDB_LOCUS124857</name>
</gene>
<feature type="region of interest" description="Disordered" evidence="1">
    <location>
        <begin position="1"/>
        <end position="26"/>
    </location>
</feature>
<name>A0A8H3D624_9AGAM</name>
<proteinExistence type="predicted"/>
<dbReference type="InterPro" id="IPR045338">
    <property type="entry name" value="DUF6535"/>
</dbReference>
<feature type="compositionally biased region" description="Basic and acidic residues" evidence="1">
    <location>
        <begin position="8"/>
        <end position="26"/>
    </location>
</feature>
<feature type="domain" description="DUF6535" evidence="2">
    <location>
        <begin position="28"/>
        <end position="57"/>
    </location>
</feature>
<evidence type="ECO:0000313" key="4">
    <source>
        <dbReference type="Proteomes" id="UP000663853"/>
    </source>
</evidence>
<evidence type="ECO:0000256" key="1">
    <source>
        <dbReference type="SAM" id="MobiDB-lite"/>
    </source>
</evidence>
<evidence type="ECO:0000313" key="3">
    <source>
        <dbReference type="EMBL" id="CAE6509253.1"/>
    </source>
</evidence>
<organism evidence="3 4">
    <name type="scientific">Rhizoctonia solani</name>
    <dbReference type="NCBI Taxonomy" id="456999"/>
    <lineage>
        <taxon>Eukaryota</taxon>
        <taxon>Fungi</taxon>
        <taxon>Dikarya</taxon>
        <taxon>Basidiomycota</taxon>
        <taxon>Agaricomycotina</taxon>
        <taxon>Agaricomycetes</taxon>
        <taxon>Cantharellales</taxon>
        <taxon>Ceratobasidiaceae</taxon>
        <taxon>Rhizoctonia</taxon>
    </lineage>
</organism>
<dbReference type="Proteomes" id="UP000663853">
    <property type="component" value="Unassembled WGS sequence"/>
</dbReference>
<protein>
    <recommendedName>
        <fullName evidence="2">DUF6535 domain-containing protein</fullName>
    </recommendedName>
</protein>
<reference evidence="3" key="1">
    <citation type="submission" date="2021-01" db="EMBL/GenBank/DDBJ databases">
        <authorList>
            <person name="Kaushik A."/>
        </authorList>
    </citation>
    <scope>NUCLEOTIDE SEQUENCE</scope>
    <source>
        <strain evidence="3">AG6-10EEA</strain>
    </source>
</reference>
<evidence type="ECO:0000259" key="2">
    <source>
        <dbReference type="Pfam" id="PF20153"/>
    </source>
</evidence>
<dbReference type="EMBL" id="CAJMXA010003646">
    <property type="protein sequence ID" value="CAE6509253.1"/>
    <property type="molecule type" value="Genomic_DNA"/>
</dbReference>
<dbReference type="Pfam" id="PF20153">
    <property type="entry name" value="DUF6535"/>
    <property type="match status" value="1"/>
</dbReference>
<accession>A0A8H3D624</accession>
<dbReference type="AlphaFoldDB" id="A0A8H3D624"/>
<sequence length="75" mass="8866">MSGPISQPEDRDNQYRGTHDLGRDDPLWPRYVQDAEKWDNDMMNNWNSRMDVLLLFVRNLSPYPVNQEVQANDAE</sequence>